<keyword evidence="4" id="KW-1185">Reference proteome</keyword>
<dbReference type="PANTHER" id="PTHR11102">
    <property type="entry name" value="SEL-1-LIKE PROTEIN"/>
    <property type="match status" value="1"/>
</dbReference>
<dbReference type="Gene3D" id="1.25.40.10">
    <property type="entry name" value="Tetratricopeptide repeat domain"/>
    <property type="match status" value="1"/>
</dbReference>
<comment type="similarity">
    <text evidence="1">Belongs to the sel-1 family.</text>
</comment>
<evidence type="ECO:0000256" key="1">
    <source>
        <dbReference type="ARBA" id="ARBA00038101"/>
    </source>
</evidence>
<dbReference type="EMBL" id="GG663747">
    <property type="protein sequence ID" value="EEH52858.1"/>
    <property type="molecule type" value="Genomic_DNA"/>
</dbReference>
<evidence type="ECO:0000256" key="2">
    <source>
        <dbReference type="SAM" id="MobiDB-lite"/>
    </source>
</evidence>
<dbReference type="eggNOG" id="KOG1550">
    <property type="taxonomic scope" value="Eukaryota"/>
</dbReference>
<protein>
    <submittedName>
        <fullName evidence="3">Predicted protein</fullName>
    </submittedName>
</protein>
<accession>C1N567</accession>
<proteinExistence type="inferred from homology"/>
<feature type="region of interest" description="Disordered" evidence="2">
    <location>
        <begin position="1"/>
        <end position="26"/>
    </location>
</feature>
<dbReference type="OrthoDB" id="272077at2759"/>
<sequence>MSNESKRRRVDPPAREAPSVDVDDDVSPGDVLRLLLARFEKQEEKLERVGAELTATRRALAELTDVVESMTPTFDVNEQLASVVFSHVNDVRTRVALSQVSSVWRRASKVVSAQPAALEFSPKMLEWYQKGARLGNTECERMLGCLYFLGVGVERNLDTAMQYFEKAAAKGHAAAQNGVGRCHYEKGRYEEAFKWHTKSAAQGYTNAEINLGILYEDGLGVTKDISKAIEWYTKAAEKGVVIAAKCLRKLTQPAA</sequence>
<dbReference type="InterPro" id="IPR006597">
    <property type="entry name" value="Sel1-like"/>
</dbReference>
<dbReference type="PANTHER" id="PTHR11102:SF160">
    <property type="entry name" value="ERAD-ASSOCIATED E3 UBIQUITIN-PROTEIN LIGASE COMPONENT HRD3"/>
    <property type="match status" value="1"/>
</dbReference>
<dbReference type="Proteomes" id="UP000001876">
    <property type="component" value="Unassembled WGS sequence"/>
</dbReference>
<gene>
    <name evidence="3" type="ORF">MICPUCDRAFT_52819</name>
</gene>
<name>C1N567_MICPC</name>
<evidence type="ECO:0000313" key="3">
    <source>
        <dbReference type="EMBL" id="EEH52858.1"/>
    </source>
</evidence>
<dbReference type="STRING" id="564608.C1N567"/>
<dbReference type="AlphaFoldDB" id="C1N567"/>
<dbReference type="SUPFAM" id="SSF81901">
    <property type="entry name" value="HCP-like"/>
    <property type="match status" value="1"/>
</dbReference>
<dbReference type="InterPro" id="IPR011990">
    <property type="entry name" value="TPR-like_helical_dom_sf"/>
</dbReference>
<organism evidence="4">
    <name type="scientific">Micromonas pusilla (strain CCMP1545)</name>
    <name type="common">Picoplanktonic green alga</name>
    <dbReference type="NCBI Taxonomy" id="564608"/>
    <lineage>
        <taxon>Eukaryota</taxon>
        <taxon>Viridiplantae</taxon>
        <taxon>Chlorophyta</taxon>
        <taxon>Mamiellophyceae</taxon>
        <taxon>Mamiellales</taxon>
        <taxon>Mamiellaceae</taxon>
        <taxon>Micromonas</taxon>
    </lineage>
</organism>
<dbReference type="InterPro" id="IPR050767">
    <property type="entry name" value="Sel1_AlgK"/>
</dbReference>
<dbReference type="KEGG" id="mpp:MICPUCDRAFT_52819"/>
<dbReference type="GeneID" id="9688554"/>
<evidence type="ECO:0000313" key="4">
    <source>
        <dbReference type="Proteomes" id="UP000001876"/>
    </source>
</evidence>
<dbReference type="RefSeq" id="XP_003062919.1">
    <property type="nucleotide sequence ID" value="XM_003062873.1"/>
</dbReference>
<dbReference type="Pfam" id="PF08238">
    <property type="entry name" value="Sel1"/>
    <property type="match status" value="4"/>
</dbReference>
<reference evidence="3 4" key="1">
    <citation type="journal article" date="2009" name="Science">
        <title>Green evolution and dynamic adaptations revealed by genomes of the marine picoeukaryotes Micromonas.</title>
        <authorList>
            <person name="Worden A.Z."/>
            <person name="Lee J.H."/>
            <person name="Mock T."/>
            <person name="Rouze P."/>
            <person name="Simmons M.P."/>
            <person name="Aerts A.L."/>
            <person name="Allen A.E."/>
            <person name="Cuvelier M.L."/>
            <person name="Derelle E."/>
            <person name="Everett M.V."/>
            <person name="Foulon E."/>
            <person name="Grimwood J."/>
            <person name="Gundlach H."/>
            <person name="Henrissat B."/>
            <person name="Napoli C."/>
            <person name="McDonald S.M."/>
            <person name="Parker M.S."/>
            <person name="Rombauts S."/>
            <person name="Salamov A."/>
            <person name="Von Dassow P."/>
            <person name="Badger J.H."/>
            <person name="Coutinho P.M."/>
            <person name="Demir E."/>
            <person name="Dubchak I."/>
            <person name="Gentemann C."/>
            <person name="Eikrem W."/>
            <person name="Gready J.E."/>
            <person name="John U."/>
            <person name="Lanier W."/>
            <person name="Lindquist E.A."/>
            <person name="Lucas S."/>
            <person name="Mayer K.F."/>
            <person name="Moreau H."/>
            <person name="Not F."/>
            <person name="Otillar R."/>
            <person name="Panaud O."/>
            <person name="Pangilinan J."/>
            <person name="Paulsen I."/>
            <person name="Piegu B."/>
            <person name="Poliakov A."/>
            <person name="Robbens S."/>
            <person name="Schmutz J."/>
            <person name="Toulza E."/>
            <person name="Wyss T."/>
            <person name="Zelensky A."/>
            <person name="Zhou K."/>
            <person name="Armbrust E.V."/>
            <person name="Bhattacharya D."/>
            <person name="Goodenough U.W."/>
            <person name="Van de Peer Y."/>
            <person name="Grigoriev I.V."/>
        </authorList>
    </citation>
    <scope>NUCLEOTIDE SEQUENCE [LARGE SCALE GENOMIC DNA]</scope>
    <source>
        <strain evidence="3 4">CCMP1545</strain>
    </source>
</reference>
<dbReference type="SMART" id="SM00671">
    <property type="entry name" value="SEL1"/>
    <property type="match status" value="3"/>
</dbReference>